<name>A0A4R6RIG6_9BURK</name>
<protein>
    <submittedName>
        <fullName evidence="1">Uncharacterized protein</fullName>
    </submittedName>
</protein>
<accession>A0A4R6RIG6</accession>
<comment type="caution">
    <text evidence="1">The sequence shown here is derived from an EMBL/GenBank/DDBJ whole genome shotgun (WGS) entry which is preliminary data.</text>
</comment>
<evidence type="ECO:0000313" key="2">
    <source>
        <dbReference type="Proteomes" id="UP000294593"/>
    </source>
</evidence>
<reference evidence="1 2" key="1">
    <citation type="submission" date="2019-03" db="EMBL/GenBank/DDBJ databases">
        <title>Genomic Encyclopedia of Type Strains, Phase IV (KMG-IV): sequencing the most valuable type-strain genomes for metagenomic binning, comparative biology and taxonomic classification.</title>
        <authorList>
            <person name="Goeker M."/>
        </authorList>
    </citation>
    <scope>NUCLEOTIDE SEQUENCE [LARGE SCALE GENOMIC DNA]</scope>
    <source>
        <strain evidence="1 2">DSM 11901</strain>
    </source>
</reference>
<dbReference type="AlphaFoldDB" id="A0A4R6RIG6"/>
<proteinExistence type="predicted"/>
<organism evidence="1 2">
    <name type="scientific">Aquabacterium commune</name>
    <dbReference type="NCBI Taxonomy" id="70586"/>
    <lineage>
        <taxon>Bacteria</taxon>
        <taxon>Pseudomonadati</taxon>
        <taxon>Pseudomonadota</taxon>
        <taxon>Betaproteobacteria</taxon>
        <taxon>Burkholderiales</taxon>
        <taxon>Aquabacterium</taxon>
    </lineage>
</organism>
<dbReference type="OrthoDB" id="9151463at2"/>
<evidence type="ECO:0000313" key="1">
    <source>
        <dbReference type="EMBL" id="TDP85657.1"/>
    </source>
</evidence>
<sequence>MHSPDDQLARELNANPEFALFMLDLPIVVQRAFIPLTGRVTAALMLSWAIQVTDEPGVADAEGWFAKGNDEWHADIGLSRDELQTARDCLEQLGLLEVKREATEPGTSAFRRVNHYRVDLKRLSQLLLAHAEKLRQAKGMH</sequence>
<gene>
    <name evidence="1" type="ORF">EV672_1024</name>
</gene>
<dbReference type="RefSeq" id="WP_058088767.1">
    <property type="nucleotide sequence ID" value="NZ_SNXW01000002.1"/>
</dbReference>
<dbReference type="Proteomes" id="UP000294593">
    <property type="component" value="Unassembled WGS sequence"/>
</dbReference>
<dbReference type="EMBL" id="SNXW01000002">
    <property type="protein sequence ID" value="TDP85657.1"/>
    <property type="molecule type" value="Genomic_DNA"/>
</dbReference>
<keyword evidence="2" id="KW-1185">Reference proteome</keyword>